<comment type="caution">
    <text evidence="1">The sequence shown here is derived from an EMBL/GenBank/DDBJ whole genome shotgun (WGS) entry which is preliminary data.</text>
</comment>
<evidence type="ECO:0000313" key="1">
    <source>
        <dbReference type="EMBL" id="KAH6926919.1"/>
    </source>
</evidence>
<dbReference type="Proteomes" id="UP000821845">
    <property type="component" value="Chromosome 7"/>
</dbReference>
<name>A0ACB7S296_HYAAI</name>
<protein>
    <submittedName>
        <fullName evidence="1">Uncharacterized protein</fullName>
    </submittedName>
</protein>
<organism evidence="1 2">
    <name type="scientific">Hyalomma asiaticum</name>
    <name type="common">Tick</name>
    <dbReference type="NCBI Taxonomy" id="266040"/>
    <lineage>
        <taxon>Eukaryota</taxon>
        <taxon>Metazoa</taxon>
        <taxon>Ecdysozoa</taxon>
        <taxon>Arthropoda</taxon>
        <taxon>Chelicerata</taxon>
        <taxon>Arachnida</taxon>
        <taxon>Acari</taxon>
        <taxon>Parasitiformes</taxon>
        <taxon>Ixodida</taxon>
        <taxon>Ixodoidea</taxon>
        <taxon>Ixodidae</taxon>
        <taxon>Hyalomminae</taxon>
        <taxon>Hyalomma</taxon>
    </lineage>
</organism>
<accession>A0ACB7S296</accession>
<gene>
    <name evidence="1" type="ORF">HPB50_023535</name>
</gene>
<keyword evidence="2" id="KW-1185">Reference proteome</keyword>
<reference evidence="1" key="1">
    <citation type="submission" date="2020-05" db="EMBL/GenBank/DDBJ databases">
        <title>Large-scale comparative analyses of tick genomes elucidate their genetic diversity and vector capacities.</title>
        <authorList>
            <person name="Jia N."/>
            <person name="Wang J."/>
            <person name="Shi W."/>
            <person name="Du L."/>
            <person name="Sun Y."/>
            <person name="Zhan W."/>
            <person name="Jiang J."/>
            <person name="Wang Q."/>
            <person name="Zhang B."/>
            <person name="Ji P."/>
            <person name="Sakyi L.B."/>
            <person name="Cui X."/>
            <person name="Yuan T."/>
            <person name="Jiang B."/>
            <person name="Yang W."/>
            <person name="Lam T.T.-Y."/>
            <person name="Chang Q."/>
            <person name="Ding S."/>
            <person name="Wang X."/>
            <person name="Zhu J."/>
            <person name="Ruan X."/>
            <person name="Zhao L."/>
            <person name="Wei J."/>
            <person name="Que T."/>
            <person name="Du C."/>
            <person name="Cheng J."/>
            <person name="Dai P."/>
            <person name="Han X."/>
            <person name="Huang E."/>
            <person name="Gao Y."/>
            <person name="Liu J."/>
            <person name="Shao H."/>
            <person name="Ye R."/>
            <person name="Li L."/>
            <person name="Wei W."/>
            <person name="Wang X."/>
            <person name="Wang C."/>
            <person name="Yang T."/>
            <person name="Huo Q."/>
            <person name="Li W."/>
            <person name="Guo W."/>
            <person name="Chen H."/>
            <person name="Zhou L."/>
            <person name="Ni X."/>
            <person name="Tian J."/>
            <person name="Zhou Y."/>
            <person name="Sheng Y."/>
            <person name="Liu T."/>
            <person name="Pan Y."/>
            <person name="Xia L."/>
            <person name="Li J."/>
            <person name="Zhao F."/>
            <person name="Cao W."/>
        </authorList>
    </citation>
    <scope>NUCLEOTIDE SEQUENCE</scope>
    <source>
        <strain evidence="1">Hyas-2018</strain>
    </source>
</reference>
<sequence>MNQQRSRRFRASKESAEKVEEMGRIRAELRDRGVPLPPEKDKSEHFDSNCITPGTPFMDRLAKCLHYYIHDRLNNDPGWKNIEVILSDANVPGEGEHKIMDFIRRQRANPKHDPNTHHCLCGADADLIMLGLATHEPNFTIIREEFKPNQPRPCELCGQLGHEMKDCQGLPKEKAGEFDELEKPIGSETEFIFLRLNVLHEYLERELRMDNLPFDFNIEGYLTENGYVALNRVQLIMSELGEAEDEIFKRRQQNEAVGQHVAPVQNARQEAYDMRRDGMEHRRNLSDGGGSHANGRLESMLRPVRIRTDQAAHVFTLFVQAHSDSDVRGEKRKHEDSSDEEEEPHDEVRLWEDGWRERYYVSKFDIGPDNIAFRHDVASSCFV</sequence>
<evidence type="ECO:0000313" key="2">
    <source>
        <dbReference type="Proteomes" id="UP000821845"/>
    </source>
</evidence>
<dbReference type="EMBL" id="CM023487">
    <property type="protein sequence ID" value="KAH6926919.1"/>
    <property type="molecule type" value="Genomic_DNA"/>
</dbReference>
<proteinExistence type="predicted"/>